<evidence type="ECO:0000256" key="1">
    <source>
        <dbReference type="ARBA" id="ARBA00010088"/>
    </source>
</evidence>
<protein>
    <submittedName>
        <fullName evidence="6">Unannotated protein</fullName>
    </submittedName>
</protein>
<gene>
    <name evidence="6" type="ORF">UFOPK3770_01019</name>
</gene>
<dbReference type="InterPro" id="IPR013595">
    <property type="entry name" value="Pept_S33_TAP-like_C"/>
</dbReference>
<feature type="region of interest" description="Disordered" evidence="4">
    <location>
        <begin position="33"/>
        <end position="52"/>
    </location>
</feature>
<sequence>MRNYLRYFSLFFVSLLIVIGIFAVRSEPGNLGTAPSADIPSRNPSGATSGSPVELEKFYSQQLSWSDCNGGFDCATLKVPRDYANPNIANIEIAVIRLKSDGAQASLLLNPGGPGGSGIDYVRAATYVTSKALRKNFDIVGFDPRGVGKSTPIDCLDDKQTDQYIAADGSPDDQVEIDQTVQILETFAAECAKNSPQLYAHVDTVSATRDIDILRAALGDTKLNWLGKSYGTLLGATYASLFPQNVGRMLLDGAIDPKLSNEEMSLGQALGFEDALDRFVADCPSHKDCPLNSDPIAARAQIQGMLDNLDANPSKLADGRSFTQAMGVTGVFGSLYDKAYSWPEFRQSLSDALEGDFEMLAESVDFYTGRNSDGSYSDNSNDAIAAVNCLDRPDRATVEQTKSLAAQWRLLAPTFGEYLAWSNVGCTFWKTPATGSPGKISAEGAPTILVVGTTHDPATPYEWAQSLAEQLSSGVLLTLDGDGHTAYLQGSPCIDQVVDKYYLTGKVDNGITCSDQS</sequence>
<evidence type="ECO:0000313" key="6">
    <source>
        <dbReference type="EMBL" id="CAB4341770.1"/>
    </source>
</evidence>
<dbReference type="EMBL" id="CAESAJ010000124">
    <property type="protein sequence ID" value="CAB4341770.1"/>
    <property type="molecule type" value="Genomic_DNA"/>
</dbReference>
<dbReference type="GO" id="GO:0016787">
    <property type="term" value="F:hydrolase activity"/>
    <property type="evidence" value="ECO:0007669"/>
    <property type="project" value="UniProtKB-KW"/>
</dbReference>
<proteinExistence type="inferred from homology"/>
<keyword evidence="3" id="KW-0378">Hydrolase</keyword>
<dbReference type="PANTHER" id="PTHR43248">
    <property type="entry name" value="2-SUCCINYL-6-HYDROXY-2,4-CYCLOHEXADIENE-1-CARBOXYLATE SYNTHASE"/>
    <property type="match status" value="1"/>
</dbReference>
<feature type="domain" description="Peptidase S33 tripeptidyl aminopeptidase-like C-terminal" evidence="5">
    <location>
        <begin position="413"/>
        <end position="513"/>
    </location>
</feature>
<keyword evidence="2" id="KW-0732">Signal</keyword>
<reference evidence="6" key="1">
    <citation type="submission" date="2020-05" db="EMBL/GenBank/DDBJ databases">
        <authorList>
            <person name="Chiriac C."/>
            <person name="Salcher M."/>
            <person name="Ghai R."/>
            <person name="Kavagutti S V."/>
        </authorList>
    </citation>
    <scope>NUCLEOTIDE SEQUENCE</scope>
</reference>
<dbReference type="AlphaFoldDB" id="A0A6J5ZMI7"/>
<dbReference type="SUPFAM" id="SSF53474">
    <property type="entry name" value="alpha/beta-Hydrolases"/>
    <property type="match status" value="1"/>
</dbReference>
<evidence type="ECO:0000256" key="2">
    <source>
        <dbReference type="ARBA" id="ARBA00022729"/>
    </source>
</evidence>
<dbReference type="PANTHER" id="PTHR43248:SF29">
    <property type="entry name" value="TRIPEPTIDYL AMINOPEPTIDASE"/>
    <property type="match status" value="1"/>
</dbReference>
<dbReference type="Gene3D" id="3.40.50.1820">
    <property type="entry name" value="alpha/beta hydrolase"/>
    <property type="match status" value="1"/>
</dbReference>
<evidence type="ECO:0000259" key="5">
    <source>
        <dbReference type="Pfam" id="PF08386"/>
    </source>
</evidence>
<evidence type="ECO:0000256" key="4">
    <source>
        <dbReference type="SAM" id="MobiDB-lite"/>
    </source>
</evidence>
<accession>A0A6J5ZMI7</accession>
<name>A0A6J5ZMI7_9ZZZZ</name>
<dbReference type="Pfam" id="PF08386">
    <property type="entry name" value="Abhydrolase_4"/>
    <property type="match status" value="1"/>
</dbReference>
<organism evidence="6">
    <name type="scientific">freshwater metagenome</name>
    <dbReference type="NCBI Taxonomy" id="449393"/>
    <lineage>
        <taxon>unclassified sequences</taxon>
        <taxon>metagenomes</taxon>
        <taxon>ecological metagenomes</taxon>
    </lineage>
</organism>
<evidence type="ECO:0000256" key="3">
    <source>
        <dbReference type="ARBA" id="ARBA00022801"/>
    </source>
</evidence>
<dbReference type="InterPro" id="IPR051601">
    <property type="entry name" value="Serine_prot/Carboxylest_S33"/>
</dbReference>
<comment type="similarity">
    <text evidence="1">Belongs to the peptidase S33 family.</text>
</comment>
<feature type="compositionally biased region" description="Polar residues" evidence="4">
    <location>
        <begin position="42"/>
        <end position="51"/>
    </location>
</feature>
<dbReference type="InterPro" id="IPR029058">
    <property type="entry name" value="AB_hydrolase_fold"/>
</dbReference>